<accession>A0ACC3CZR5</accession>
<dbReference type="Proteomes" id="UP001186974">
    <property type="component" value="Unassembled WGS sequence"/>
</dbReference>
<dbReference type="EMBL" id="JAWDJW010009150">
    <property type="protein sequence ID" value="KAK3059737.1"/>
    <property type="molecule type" value="Genomic_DNA"/>
</dbReference>
<evidence type="ECO:0000313" key="1">
    <source>
        <dbReference type="EMBL" id="KAK3059737.1"/>
    </source>
</evidence>
<proteinExistence type="predicted"/>
<gene>
    <name evidence="1" type="ORF">LTS18_010162</name>
</gene>
<reference evidence="1" key="1">
    <citation type="submission" date="2024-09" db="EMBL/GenBank/DDBJ databases">
        <title>Black Yeasts Isolated from many extreme environments.</title>
        <authorList>
            <person name="Coleine C."/>
            <person name="Stajich J.E."/>
            <person name="Selbmann L."/>
        </authorList>
    </citation>
    <scope>NUCLEOTIDE SEQUENCE</scope>
    <source>
        <strain evidence="1">CCFEE 5737</strain>
    </source>
</reference>
<name>A0ACC3CZR5_9PEZI</name>
<keyword evidence="2" id="KW-1185">Reference proteome</keyword>
<evidence type="ECO:0000313" key="2">
    <source>
        <dbReference type="Proteomes" id="UP001186974"/>
    </source>
</evidence>
<protein>
    <submittedName>
        <fullName evidence="1">Uncharacterized protein</fullName>
    </submittedName>
</protein>
<organism evidence="1 2">
    <name type="scientific">Coniosporium uncinatum</name>
    <dbReference type="NCBI Taxonomy" id="93489"/>
    <lineage>
        <taxon>Eukaryota</taxon>
        <taxon>Fungi</taxon>
        <taxon>Dikarya</taxon>
        <taxon>Ascomycota</taxon>
        <taxon>Pezizomycotina</taxon>
        <taxon>Dothideomycetes</taxon>
        <taxon>Dothideomycetes incertae sedis</taxon>
        <taxon>Coniosporium</taxon>
    </lineage>
</organism>
<comment type="caution">
    <text evidence="1">The sequence shown here is derived from an EMBL/GenBank/DDBJ whole genome shotgun (WGS) entry which is preliminary data.</text>
</comment>
<sequence length="168" mass="18475">MKAAQWDPVSQQIQLNDIPKPEPKAGQFLVKIKSASLCHSDLMMDLRPPGETPVTLGHEGVGYIEKIGTDAEGKGFSVGDGIGFLYITDCCYECEGCMVHNMQCKTGKQQLQGFVSDGYFQEYTIVDWQSAIKLPENLDITKCAPLFCAGITGNVFTIQFSRLALTRT</sequence>